<dbReference type="Gene3D" id="2.40.260.10">
    <property type="entry name" value="Sortase"/>
    <property type="match status" value="1"/>
</dbReference>
<reference evidence="2" key="1">
    <citation type="submission" date="2006-10" db="EMBL/GenBank/DDBJ databases">
        <title>Complete sequence of Solibacter usitatus Ellin6076.</title>
        <authorList>
            <consortium name="US DOE Joint Genome Institute"/>
            <person name="Copeland A."/>
            <person name="Lucas S."/>
            <person name="Lapidus A."/>
            <person name="Barry K."/>
            <person name="Detter J.C."/>
            <person name="Glavina del Rio T."/>
            <person name="Hammon N."/>
            <person name="Israni S."/>
            <person name="Dalin E."/>
            <person name="Tice H."/>
            <person name="Pitluck S."/>
            <person name="Thompson L.S."/>
            <person name="Brettin T."/>
            <person name="Bruce D."/>
            <person name="Han C."/>
            <person name="Tapia R."/>
            <person name="Gilna P."/>
            <person name="Schmutz J."/>
            <person name="Larimer F."/>
            <person name="Land M."/>
            <person name="Hauser L."/>
            <person name="Kyrpides N."/>
            <person name="Mikhailova N."/>
            <person name="Janssen P.H."/>
            <person name="Kuske C.R."/>
            <person name="Richardson P."/>
        </authorList>
    </citation>
    <scope>NUCLEOTIDE SEQUENCE</scope>
    <source>
        <strain evidence="2">Ellin6076</strain>
    </source>
</reference>
<dbReference type="InterPro" id="IPR005754">
    <property type="entry name" value="Sortase"/>
</dbReference>
<dbReference type="STRING" id="234267.Acid_5377"/>
<dbReference type="OrthoDB" id="165822at2"/>
<dbReference type="AlphaFoldDB" id="Q01VI9"/>
<dbReference type="HOGENOM" id="CLU_045680_8_2_0"/>
<dbReference type="GO" id="GO:0016787">
    <property type="term" value="F:hydrolase activity"/>
    <property type="evidence" value="ECO:0007669"/>
    <property type="project" value="UniProtKB-KW"/>
</dbReference>
<dbReference type="EMBL" id="CP000473">
    <property type="protein sequence ID" value="ABJ86326.1"/>
    <property type="molecule type" value="Genomic_DNA"/>
</dbReference>
<dbReference type="Pfam" id="PF04203">
    <property type="entry name" value="Sortase"/>
    <property type="match status" value="1"/>
</dbReference>
<sequence precursor="true">MRRLHLSNDQWKNLVSCLLLACGTALVFLGMRVLFESYFGQTAGARDFAPAPQTQPVSLPLAPRRGDTVAKLSIPRLGARFYVFEGDDDAELRRGPGHLADSAMPGPRGNCVIAGHRDTHFRVLKDIRKDDDILVQTDTGQYLYRVNSTQIVSPSDTRALKPTRAPVLNLITCYPFFFVGSAPKRFVVQARLAGQVEISKMRNAR</sequence>
<name>Q01VI9_SOLUE</name>
<evidence type="ECO:0000313" key="2">
    <source>
        <dbReference type="EMBL" id="ABJ86326.1"/>
    </source>
</evidence>
<dbReference type="InterPro" id="IPR041999">
    <property type="entry name" value="Sortase_D_1"/>
</dbReference>
<dbReference type="SUPFAM" id="SSF63817">
    <property type="entry name" value="Sortase"/>
    <property type="match status" value="1"/>
</dbReference>
<accession>Q01VI9</accession>
<protein>
    <submittedName>
        <fullName evidence="2">Sortase family protein</fullName>
    </submittedName>
</protein>
<dbReference type="CDD" id="cd05828">
    <property type="entry name" value="Sortase_D_1"/>
    <property type="match status" value="1"/>
</dbReference>
<organism evidence="2">
    <name type="scientific">Solibacter usitatus (strain Ellin6076)</name>
    <dbReference type="NCBI Taxonomy" id="234267"/>
    <lineage>
        <taxon>Bacteria</taxon>
        <taxon>Pseudomonadati</taxon>
        <taxon>Acidobacteriota</taxon>
        <taxon>Terriglobia</taxon>
        <taxon>Bryobacterales</taxon>
        <taxon>Solibacteraceae</taxon>
        <taxon>Candidatus Solibacter</taxon>
    </lineage>
</organism>
<gene>
    <name evidence="2" type="ordered locus">Acid_5377</name>
</gene>
<dbReference type="NCBIfam" id="TIGR01076">
    <property type="entry name" value="sortase_fam"/>
    <property type="match status" value="1"/>
</dbReference>
<proteinExistence type="predicted"/>
<evidence type="ECO:0000256" key="1">
    <source>
        <dbReference type="ARBA" id="ARBA00022801"/>
    </source>
</evidence>
<dbReference type="InterPro" id="IPR023365">
    <property type="entry name" value="Sortase_dom-sf"/>
</dbReference>
<dbReference type="InParanoid" id="Q01VI9"/>
<dbReference type="KEGG" id="sus:Acid_5377"/>
<dbReference type="eggNOG" id="COG3764">
    <property type="taxonomic scope" value="Bacteria"/>
</dbReference>
<keyword evidence="1" id="KW-0378">Hydrolase</keyword>